<gene>
    <name evidence="13" type="primary">LOC118413898</name>
</gene>
<feature type="domain" description="Homeobox" evidence="10">
    <location>
        <begin position="479"/>
        <end position="539"/>
    </location>
</feature>
<dbReference type="Gene3D" id="1.10.260.40">
    <property type="entry name" value="lambda repressor-like DNA-binding domains"/>
    <property type="match status" value="1"/>
</dbReference>
<keyword evidence="4 8" id="KW-0804">Transcription</keyword>
<dbReference type="PROSITE" id="PS00027">
    <property type="entry name" value="HOMEOBOX_1"/>
    <property type="match status" value="1"/>
</dbReference>
<evidence type="ECO:0000313" key="13">
    <source>
        <dbReference type="RefSeq" id="XP_035673411.1"/>
    </source>
</evidence>
<dbReference type="FunFam" id="1.10.260.40:FF:000001">
    <property type="entry name" value="POU domain protein"/>
    <property type="match status" value="1"/>
</dbReference>
<dbReference type="PROSITE" id="PS51179">
    <property type="entry name" value="POU_3"/>
    <property type="match status" value="1"/>
</dbReference>
<evidence type="ECO:0000256" key="8">
    <source>
        <dbReference type="RuleBase" id="RU361194"/>
    </source>
</evidence>
<dbReference type="Gene3D" id="1.10.10.60">
    <property type="entry name" value="Homeodomain-like"/>
    <property type="match status" value="1"/>
</dbReference>
<dbReference type="InterPro" id="IPR009057">
    <property type="entry name" value="Homeodomain-like_sf"/>
</dbReference>
<keyword evidence="5 6" id="KW-0539">Nucleus</keyword>
<evidence type="ECO:0000256" key="1">
    <source>
        <dbReference type="ARBA" id="ARBA00004123"/>
    </source>
</evidence>
<evidence type="ECO:0000259" key="11">
    <source>
        <dbReference type="PROSITE" id="PS51179"/>
    </source>
</evidence>
<keyword evidence="12" id="KW-1185">Reference proteome</keyword>
<dbReference type="AlphaFoldDB" id="A0A9J7MNN0"/>
<accession>A0A9J7MNN0</accession>
<dbReference type="InterPro" id="IPR010982">
    <property type="entry name" value="Lambda_DNA-bd_dom_sf"/>
</dbReference>
<dbReference type="InterPro" id="IPR001356">
    <property type="entry name" value="HD"/>
</dbReference>
<feature type="DNA-binding region" description="Homeobox" evidence="6">
    <location>
        <begin position="481"/>
        <end position="540"/>
    </location>
</feature>
<dbReference type="CDD" id="cd00086">
    <property type="entry name" value="homeodomain"/>
    <property type="match status" value="1"/>
</dbReference>
<dbReference type="InterPro" id="IPR050255">
    <property type="entry name" value="POU_domain_TF"/>
</dbReference>
<proteinExistence type="inferred from homology"/>
<evidence type="ECO:0000256" key="5">
    <source>
        <dbReference type="ARBA" id="ARBA00023242"/>
    </source>
</evidence>
<dbReference type="SMART" id="SM00352">
    <property type="entry name" value="POU"/>
    <property type="match status" value="1"/>
</dbReference>
<dbReference type="SUPFAM" id="SSF47413">
    <property type="entry name" value="lambda repressor-like DNA-binding domains"/>
    <property type="match status" value="1"/>
</dbReference>
<evidence type="ECO:0000313" key="12">
    <source>
        <dbReference type="Proteomes" id="UP000001554"/>
    </source>
</evidence>
<organism evidence="12 13">
    <name type="scientific">Branchiostoma floridae</name>
    <name type="common">Florida lancelet</name>
    <name type="synonym">Amphioxus</name>
    <dbReference type="NCBI Taxonomy" id="7739"/>
    <lineage>
        <taxon>Eukaryota</taxon>
        <taxon>Metazoa</taxon>
        <taxon>Chordata</taxon>
        <taxon>Cephalochordata</taxon>
        <taxon>Leptocardii</taxon>
        <taxon>Amphioxiformes</taxon>
        <taxon>Branchiostomatidae</taxon>
        <taxon>Branchiostoma</taxon>
    </lineage>
</organism>
<dbReference type="Pfam" id="PF00046">
    <property type="entry name" value="Homeodomain"/>
    <property type="match status" value="1"/>
</dbReference>
<dbReference type="PANTHER" id="PTHR11636">
    <property type="entry name" value="POU DOMAIN"/>
    <property type="match status" value="1"/>
</dbReference>
<dbReference type="PROSITE" id="PS00035">
    <property type="entry name" value="POU_1"/>
    <property type="match status" value="1"/>
</dbReference>
<sequence>MLTQCILGRKLVFKMAEAASKDEKQENAGLSDPLMKMAGGDSSDVQKMRDGADSEDDGTTANGSVNGIDFVSQTSGLSQQLQDQHALHQSSQQQPQPQVLYINPHVHAAQLQQEASQAAAQQTSLNLEVKGEDLEQSQQQQETQAQHQQQQHQQQQVQNVSQLHLTQHQQQQLLNQAQLVLQQQVQQGTLLAAIQPQVSQQQPQQQQTVQPQQFLTVQNPQIAVTPQTTTSAIQLTAADLSQLQQLQQQNLNLQQYVLFQPGQLGNGQFFLAQPQMPGIQQVQQIAPQVTQTQAQPTTQQTTTAAAQPTIVQTQQGAAILQAPQQQIPQQNILQVAATQGSVSTIGQQVLTLSQAQLPVTTHTQPQIQTIQIQKSAVTSSGPSGDEPSQLEELEQFAKMFKQRRIKLGFTQGDVGLAMGKLYGNDFSQTTISRFEALNLSFKNMCKLKPLLEKWLQDADSSMANPGALGSPHGSIEVLGRRRKKRTSIETNVRVALEKAFIQNPKPTSEEIGIIAEQLGMEKEVVRVWFCNRRQKEKRINPQSSLNQADTIVTSPISTNSTVGTTIGSTIASTIGSPIGSTLGSLSPQIGSTIGAVQVGSTIGSPIGSTIGSQVVSSVGSPIGSAIGSHVVSSMGSPIGSSISPHVVSTIGSHVGSSIGSHAVSTIGSPLGSTIGSHVVSAIAGSQAVSTIDSAVGSQTVSTIGAPVGTTISPASAASTVGSTVSTLGSAISTLGSQVVGIPHTTFTVTQIQQSPPKTQPQTLAQTQ</sequence>
<dbReference type="GO" id="GO:0005634">
    <property type="term" value="C:nucleus"/>
    <property type="evidence" value="ECO:0007669"/>
    <property type="project" value="UniProtKB-SubCell"/>
</dbReference>
<evidence type="ECO:0000256" key="4">
    <source>
        <dbReference type="ARBA" id="ARBA00023163"/>
    </source>
</evidence>
<dbReference type="InterPro" id="IPR017970">
    <property type="entry name" value="Homeobox_CS"/>
</dbReference>
<feature type="compositionally biased region" description="Polar residues" evidence="9">
    <location>
        <begin position="59"/>
        <end position="70"/>
    </location>
</feature>
<dbReference type="SUPFAM" id="SSF46689">
    <property type="entry name" value="Homeodomain-like"/>
    <property type="match status" value="1"/>
</dbReference>
<dbReference type="GO" id="GO:0006357">
    <property type="term" value="P:regulation of transcription by RNA polymerase II"/>
    <property type="evidence" value="ECO:0000318"/>
    <property type="project" value="GO_Central"/>
</dbReference>
<dbReference type="SMART" id="SM00389">
    <property type="entry name" value="HOX"/>
    <property type="match status" value="1"/>
</dbReference>
<keyword evidence="2 6" id="KW-0238">DNA-binding</keyword>
<dbReference type="PANTHER" id="PTHR11636:SF76">
    <property type="entry name" value="PROTEIN NUBBIN"/>
    <property type="match status" value="1"/>
</dbReference>
<feature type="compositionally biased region" description="Low complexity" evidence="9">
    <location>
        <begin position="136"/>
        <end position="155"/>
    </location>
</feature>
<comment type="subcellular location">
    <subcellularLocation>
        <location evidence="1 6 7">Nucleus</location>
    </subcellularLocation>
</comment>
<dbReference type="InterPro" id="IPR013847">
    <property type="entry name" value="POU"/>
</dbReference>
<dbReference type="Proteomes" id="UP000001554">
    <property type="component" value="Chromosome 1"/>
</dbReference>
<evidence type="ECO:0000256" key="7">
    <source>
        <dbReference type="RuleBase" id="RU000682"/>
    </source>
</evidence>
<dbReference type="InterPro" id="IPR000327">
    <property type="entry name" value="POU_dom"/>
</dbReference>
<dbReference type="GeneID" id="118413898"/>
<dbReference type="Pfam" id="PF00157">
    <property type="entry name" value="Pou"/>
    <property type="match status" value="1"/>
</dbReference>
<feature type="region of interest" description="Disordered" evidence="9">
    <location>
        <begin position="21"/>
        <end position="70"/>
    </location>
</feature>
<evidence type="ECO:0000256" key="9">
    <source>
        <dbReference type="SAM" id="MobiDB-lite"/>
    </source>
</evidence>
<dbReference type="GO" id="GO:0000978">
    <property type="term" value="F:RNA polymerase II cis-regulatory region sequence-specific DNA binding"/>
    <property type="evidence" value="ECO:0000318"/>
    <property type="project" value="GO_Central"/>
</dbReference>
<reference evidence="13" key="2">
    <citation type="submission" date="2025-08" db="UniProtKB">
        <authorList>
            <consortium name="RefSeq"/>
        </authorList>
    </citation>
    <scope>IDENTIFICATION</scope>
    <source>
        <strain evidence="13">S238N-H82</strain>
        <tissue evidence="13">Testes</tissue>
    </source>
</reference>
<evidence type="ECO:0000256" key="2">
    <source>
        <dbReference type="ARBA" id="ARBA00023125"/>
    </source>
</evidence>
<feature type="compositionally biased region" description="Low complexity" evidence="9">
    <location>
        <begin position="77"/>
        <end position="95"/>
    </location>
</feature>
<evidence type="ECO:0000256" key="3">
    <source>
        <dbReference type="ARBA" id="ARBA00023155"/>
    </source>
</evidence>
<dbReference type="PROSITE" id="PS50071">
    <property type="entry name" value="HOMEOBOX_2"/>
    <property type="match status" value="1"/>
</dbReference>
<feature type="region of interest" description="Disordered" evidence="9">
    <location>
        <begin position="76"/>
        <end position="95"/>
    </location>
</feature>
<evidence type="ECO:0000256" key="6">
    <source>
        <dbReference type="PROSITE-ProRule" id="PRU00108"/>
    </source>
</evidence>
<protein>
    <recommendedName>
        <fullName evidence="8">POU domain protein</fullName>
    </recommendedName>
</protein>
<dbReference type="FunFam" id="1.10.10.60:FF:000005">
    <property type="entry name" value="POU domain protein"/>
    <property type="match status" value="1"/>
</dbReference>
<name>A0A9J7MNN0_BRAFL</name>
<feature type="region of interest" description="Disordered" evidence="9">
    <location>
        <begin position="131"/>
        <end position="155"/>
    </location>
</feature>
<feature type="domain" description="POU-specific" evidence="11">
    <location>
        <begin position="385"/>
        <end position="459"/>
    </location>
</feature>
<dbReference type="OrthoDB" id="6358449at2759"/>
<comment type="similarity">
    <text evidence="8">Belongs to the POU transcription factor family.</text>
</comment>
<dbReference type="PROSITE" id="PS00465">
    <property type="entry name" value="POU_2"/>
    <property type="match status" value="1"/>
</dbReference>
<dbReference type="PRINTS" id="PR00028">
    <property type="entry name" value="POUDOMAIN"/>
</dbReference>
<reference evidence="12" key="1">
    <citation type="journal article" date="2020" name="Nat. Ecol. Evol.">
        <title>Deeply conserved synteny resolves early events in vertebrate evolution.</title>
        <authorList>
            <person name="Simakov O."/>
            <person name="Marletaz F."/>
            <person name="Yue J.X."/>
            <person name="O'Connell B."/>
            <person name="Jenkins J."/>
            <person name="Brandt A."/>
            <person name="Calef R."/>
            <person name="Tung C.H."/>
            <person name="Huang T.K."/>
            <person name="Schmutz J."/>
            <person name="Satoh N."/>
            <person name="Yu J.K."/>
            <person name="Putnam N.H."/>
            <person name="Green R.E."/>
            <person name="Rokhsar D.S."/>
        </authorList>
    </citation>
    <scope>NUCLEOTIDE SEQUENCE [LARGE SCALE GENOMIC DNA]</scope>
    <source>
        <strain evidence="12">S238N-H82</strain>
    </source>
</reference>
<keyword evidence="3 6" id="KW-0371">Homeobox</keyword>
<evidence type="ECO:0000259" key="10">
    <source>
        <dbReference type="PROSITE" id="PS50071"/>
    </source>
</evidence>
<dbReference type="RefSeq" id="XP_035673411.1">
    <property type="nucleotide sequence ID" value="XM_035817518.1"/>
</dbReference>
<dbReference type="GO" id="GO:0000981">
    <property type="term" value="F:DNA-binding transcription factor activity, RNA polymerase II-specific"/>
    <property type="evidence" value="ECO:0000318"/>
    <property type="project" value="GO_Central"/>
</dbReference>
<dbReference type="KEGG" id="bfo:118413898"/>